<comment type="caution">
    <text evidence="2">The sequence shown here is derived from an EMBL/GenBank/DDBJ whole genome shotgun (WGS) entry which is preliminary data.</text>
</comment>
<dbReference type="SUPFAM" id="SSF141371">
    <property type="entry name" value="PilZ domain-like"/>
    <property type="match status" value="1"/>
</dbReference>
<name>A0ABQ2FTV7_9ACTN</name>
<gene>
    <name evidence="2" type="ORF">GCM10011589_07320</name>
</gene>
<evidence type="ECO:0000313" key="3">
    <source>
        <dbReference type="Proteomes" id="UP000648663"/>
    </source>
</evidence>
<dbReference type="Gene3D" id="2.40.10.220">
    <property type="entry name" value="predicted glycosyltransferase like domains"/>
    <property type="match status" value="1"/>
</dbReference>
<dbReference type="Proteomes" id="UP000648663">
    <property type="component" value="Unassembled WGS sequence"/>
</dbReference>
<dbReference type="Pfam" id="PF07238">
    <property type="entry name" value="PilZ"/>
    <property type="match status" value="1"/>
</dbReference>
<organism evidence="2 3">
    <name type="scientific">Modestobacter marinus</name>
    <dbReference type="NCBI Taxonomy" id="477641"/>
    <lineage>
        <taxon>Bacteria</taxon>
        <taxon>Bacillati</taxon>
        <taxon>Actinomycetota</taxon>
        <taxon>Actinomycetes</taxon>
        <taxon>Geodermatophilales</taxon>
        <taxon>Geodermatophilaceae</taxon>
        <taxon>Modestobacter</taxon>
    </lineage>
</organism>
<dbReference type="EMBL" id="BMMI01000001">
    <property type="protein sequence ID" value="GGL53798.1"/>
    <property type="molecule type" value="Genomic_DNA"/>
</dbReference>
<dbReference type="InterPro" id="IPR009875">
    <property type="entry name" value="PilZ_domain"/>
</dbReference>
<feature type="domain" description="PilZ" evidence="1">
    <location>
        <begin position="119"/>
        <end position="226"/>
    </location>
</feature>
<reference evidence="3" key="1">
    <citation type="journal article" date="2019" name="Int. J. Syst. Evol. Microbiol.">
        <title>The Global Catalogue of Microorganisms (GCM) 10K type strain sequencing project: providing services to taxonomists for standard genome sequencing and annotation.</title>
        <authorList>
            <consortium name="The Broad Institute Genomics Platform"/>
            <consortium name="The Broad Institute Genome Sequencing Center for Infectious Disease"/>
            <person name="Wu L."/>
            <person name="Ma J."/>
        </authorList>
    </citation>
    <scope>NUCLEOTIDE SEQUENCE [LARGE SCALE GENOMIC DNA]</scope>
    <source>
        <strain evidence="3">CGMCC 4.5581</strain>
    </source>
</reference>
<evidence type="ECO:0000259" key="1">
    <source>
        <dbReference type="Pfam" id="PF07238"/>
    </source>
</evidence>
<keyword evidence="3" id="KW-1185">Reference proteome</keyword>
<protein>
    <recommendedName>
        <fullName evidence="1">PilZ domain-containing protein</fullName>
    </recommendedName>
</protein>
<proteinExistence type="predicted"/>
<sequence>MMGPDAIATGRSAGRTEELGMVAGVPNVDHPAAATALGVLPLGQDDPLTARVRREGESYLYLSAPRNAVGEAIPFVERDVLELSWQADDGLRSVPADAVALAGDGLWKVRVTGPASRLQRRDAVRAPLGLSVTLSWDRATLTGSTLDLSEGGLLAVFRPHGDLGVSVPFPKRGQPLVLSLDLWSDELVTEVALVRRRPRQDNLHEWSLRFVDLPDPAADLIRSHVFTALRHARARGLSALY</sequence>
<evidence type="ECO:0000313" key="2">
    <source>
        <dbReference type="EMBL" id="GGL53798.1"/>
    </source>
</evidence>
<accession>A0ABQ2FTV7</accession>